<dbReference type="EMBL" id="JAPJZI010000001">
    <property type="protein sequence ID" value="MDA5397463.1"/>
    <property type="molecule type" value="Genomic_DNA"/>
</dbReference>
<dbReference type="RefSeq" id="WP_267988925.1">
    <property type="nucleotide sequence ID" value="NZ_JAPJZI010000001.1"/>
</dbReference>
<proteinExistence type="predicted"/>
<gene>
    <name evidence="1" type="ORF">OQ273_02655</name>
</gene>
<name>A0A9X3ZG86_9HYPH</name>
<dbReference type="InterPro" id="IPR019291">
    <property type="entry name" value="Host_attachment_protein"/>
</dbReference>
<organism evidence="1 2">
    <name type="scientific">Hoeflea prorocentri</name>
    <dbReference type="NCBI Taxonomy" id="1922333"/>
    <lineage>
        <taxon>Bacteria</taxon>
        <taxon>Pseudomonadati</taxon>
        <taxon>Pseudomonadota</taxon>
        <taxon>Alphaproteobacteria</taxon>
        <taxon>Hyphomicrobiales</taxon>
        <taxon>Rhizobiaceae</taxon>
        <taxon>Hoeflea</taxon>
    </lineage>
</organism>
<evidence type="ECO:0000313" key="2">
    <source>
        <dbReference type="Proteomes" id="UP001151234"/>
    </source>
</evidence>
<reference evidence="1" key="1">
    <citation type="submission" date="2022-11" db="EMBL/GenBank/DDBJ databases">
        <title>Draft genome sequence of Hoeflea poritis E7-10 and Hoeflea prorocentri PM5-8, separated from scleractinian coral Porites lutea and marine dinoflagellate.</title>
        <authorList>
            <person name="Zhang G."/>
            <person name="Wei Q."/>
            <person name="Cai L."/>
        </authorList>
    </citation>
    <scope>NUCLEOTIDE SEQUENCE</scope>
    <source>
        <strain evidence="1">PM5-8</strain>
    </source>
</reference>
<dbReference type="Proteomes" id="UP001151234">
    <property type="component" value="Unassembled WGS sequence"/>
</dbReference>
<comment type="caution">
    <text evidence="1">The sequence shown here is derived from an EMBL/GenBank/DDBJ whole genome shotgun (WGS) entry which is preliminary data.</text>
</comment>
<dbReference type="Pfam" id="PF10116">
    <property type="entry name" value="Host_attach"/>
    <property type="match status" value="1"/>
</dbReference>
<keyword evidence="2" id="KW-1185">Reference proteome</keyword>
<dbReference type="AlphaFoldDB" id="A0A9X3ZG86"/>
<accession>A0A9X3ZG86</accession>
<evidence type="ECO:0000313" key="1">
    <source>
        <dbReference type="EMBL" id="MDA5397463.1"/>
    </source>
</evidence>
<sequence>MKSRITWILTVNSKSARAVVYRGPGLGLTLLPDRYWEFAEPEGHTDRQGRTFSRTQAIRHKLEPHTKALNDRDRFAKQLVRDLAGNLRSGQFESLIICAAPSMLGSLRKSFTMPLQHCVRAEVAKDLNGVPVHELASHLGDVLPV</sequence>
<protein>
    <submittedName>
        <fullName evidence="1">Host attachment protein</fullName>
    </submittedName>
</protein>